<sequence length="236" mass="27088">MKKQAIKEVLKGDKSMEKAYKQPELYIKCSRRDKDYGCPTKKKKHYKKWKMSKARSKKYSEKKWKCLRKKRMFGKKYKSSQCYICNRPGHFAKNCPRAPKQGVRLVQQLENAIEISLEKDDVESLFSLDEEARPSSLAALKVLTDSDSSFSRSNSDTCYMAAKDTEGINLVNSVPHIPVSVYISKYAKPIKVIAFLDTGAAQTIMNLEVLPKECWKSHTKHFDTASSEMFSTYLIS</sequence>
<evidence type="ECO:0000256" key="1">
    <source>
        <dbReference type="PROSITE-ProRule" id="PRU00047"/>
    </source>
</evidence>
<dbReference type="GO" id="GO:0008270">
    <property type="term" value="F:zinc ion binding"/>
    <property type="evidence" value="ECO:0007669"/>
    <property type="project" value="UniProtKB-KW"/>
</dbReference>
<dbReference type="PROSITE" id="PS50158">
    <property type="entry name" value="ZF_CCHC"/>
    <property type="match status" value="1"/>
</dbReference>
<dbReference type="SUPFAM" id="SSF57756">
    <property type="entry name" value="Retrovirus zinc finger-like domains"/>
    <property type="match status" value="1"/>
</dbReference>
<dbReference type="Proteomes" id="UP000233551">
    <property type="component" value="Unassembled WGS sequence"/>
</dbReference>
<organism evidence="3 4">
    <name type="scientific">Punica granatum</name>
    <name type="common">Pomegranate</name>
    <dbReference type="NCBI Taxonomy" id="22663"/>
    <lineage>
        <taxon>Eukaryota</taxon>
        <taxon>Viridiplantae</taxon>
        <taxon>Streptophyta</taxon>
        <taxon>Embryophyta</taxon>
        <taxon>Tracheophyta</taxon>
        <taxon>Spermatophyta</taxon>
        <taxon>Magnoliopsida</taxon>
        <taxon>eudicotyledons</taxon>
        <taxon>Gunneridae</taxon>
        <taxon>Pentapetalae</taxon>
        <taxon>rosids</taxon>
        <taxon>malvids</taxon>
        <taxon>Myrtales</taxon>
        <taxon>Lythraceae</taxon>
        <taxon>Punica</taxon>
    </lineage>
</organism>
<keyword evidence="4" id="KW-1185">Reference proteome</keyword>
<dbReference type="AlphaFoldDB" id="A0A2I0IPZ5"/>
<dbReference type="Gene3D" id="4.10.60.10">
    <property type="entry name" value="Zinc finger, CCHC-type"/>
    <property type="match status" value="1"/>
</dbReference>
<proteinExistence type="predicted"/>
<dbReference type="InterPro" id="IPR036875">
    <property type="entry name" value="Znf_CCHC_sf"/>
</dbReference>
<gene>
    <name evidence="3" type="ORF">CRG98_033536</name>
</gene>
<protein>
    <recommendedName>
        <fullName evidence="2">CCHC-type domain-containing protein</fullName>
    </recommendedName>
</protein>
<dbReference type="SMART" id="SM00343">
    <property type="entry name" value="ZnF_C2HC"/>
    <property type="match status" value="1"/>
</dbReference>
<dbReference type="EMBL" id="PGOL01002674">
    <property type="protein sequence ID" value="PKI46081.1"/>
    <property type="molecule type" value="Genomic_DNA"/>
</dbReference>
<keyword evidence="1" id="KW-0863">Zinc-finger</keyword>
<name>A0A2I0IPZ5_PUNGR</name>
<evidence type="ECO:0000313" key="4">
    <source>
        <dbReference type="Proteomes" id="UP000233551"/>
    </source>
</evidence>
<evidence type="ECO:0000313" key="3">
    <source>
        <dbReference type="EMBL" id="PKI46081.1"/>
    </source>
</evidence>
<reference evidence="3 4" key="1">
    <citation type="submission" date="2017-11" db="EMBL/GenBank/DDBJ databases">
        <title>De-novo sequencing of pomegranate (Punica granatum L.) genome.</title>
        <authorList>
            <person name="Akparov Z."/>
            <person name="Amiraslanov A."/>
            <person name="Hajiyeva S."/>
            <person name="Abbasov M."/>
            <person name="Kaur K."/>
            <person name="Hamwieh A."/>
            <person name="Solovyev V."/>
            <person name="Salamov A."/>
            <person name="Braich B."/>
            <person name="Kosarev P."/>
            <person name="Mahmoud A."/>
            <person name="Hajiyev E."/>
            <person name="Babayeva S."/>
            <person name="Izzatullayeva V."/>
            <person name="Mammadov A."/>
            <person name="Mammadov A."/>
            <person name="Sharifova S."/>
            <person name="Ojaghi J."/>
            <person name="Eynullazada K."/>
            <person name="Bayramov B."/>
            <person name="Abdulazimova A."/>
            <person name="Shahmuradov I."/>
        </authorList>
    </citation>
    <scope>NUCLEOTIDE SEQUENCE [LARGE SCALE GENOMIC DNA]</scope>
    <source>
        <strain evidence="4">cv. AG2017</strain>
        <tissue evidence="3">Leaf</tissue>
    </source>
</reference>
<dbReference type="GO" id="GO:0003676">
    <property type="term" value="F:nucleic acid binding"/>
    <property type="evidence" value="ECO:0007669"/>
    <property type="project" value="InterPro"/>
</dbReference>
<dbReference type="Pfam" id="PF00098">
    <property type="entry name" value="zf-CCHC"/>
    <property type="match status" value="1"/>
</dbReference>
<dbReference type="InterPro" id="IPR001878">
    <property type="entry name" value="Znf_CCHC"/>
</dbReference>
<accession>A0A2I0IPZ5</accession>
<comment type="caution">
    <text evidence="3">The sequence shown here is derived from an EMBL/GenBank/DDBJ whole genome shotgun (WGS) entry which is preliminary data.</text>
</comment>
<feature type="domain" description="CCHC-type" evidence="2">
    <location>
        <begin position="82"/>
        <end position="97"/>
    </location>
</feature>
<keyword evidence="1" id="KW-0479">Metal-binding</keyword>
<evidence type="ECO:0000259" key="2">
    <source>
        <dbReference type="PROSITE" id="PS50158"/>
    </source>
</evidence>
<keyword evidence="1" id="KW-0862">Zinc</keyword>